<sequence length="331" mass="38143">MADKYGPIFTIKLGVSRAIIVSSWELAKECLLTNDKIFATRPKSVAYEHLTYNYAMFGFSPYGPYWRLARKLATVQLLSDGRLATFRNLRQREVKAWMKEIHERWGKKDSSSNKVTLEMKSLLGELSLNLIYSMIVGKRYVEYAAWREDGKQNDSNSWRKTMREFDEFTGGFLISDMIPYLKWLDIGGQEREMKKTGKALNDMAEEWLEEHKRKREYCGEGIDQEKDFMDVLLSILQVEEMPGFDSDTVNKALCVNLILAAHETSSVAMIWVIALLVNHQDILKKAQHELDIQIAPFDEPIDMNGRPGITNLKASPLKVLLSPRLPAYLYE</sequence>
<keyword evidence="7" id="KW-1133">Transmembrane helix</keyword>
<evidence type="ECO:0000313" key="12">
    <source>
        <dbReference type="EMBL" id="OMO74950.1"/>
    </source>
</evidence>
<dbReference type="SUPFAM" id="SSF48264">
    <property type="entry name" value="Cytochrome P450"/>
    <property type="match status" value="1"/>
</dbReference>
<keyword evidence="11" id="KW-0472">Membrane</keyword>
<reference evidence="13" key="1">
    <citation type="submission" date="2013-09" db="EMBL/GenBank/DDBJ databases">
        <title>Corchorus olitorius genome sequencing.</title>
        <authorList>
            <person name="Alam M."/>
            <person name="Haque M.S."/>
            <person name="Islam M.S."/>
            <person name="Emdad E.M."/>
            <person name="Islam M.M."/>
            <person name="Ahmed B."/>
            <person name="Halim A."/>
            <person name="Hossen Q.M.M."/>
            <person name="Hossain M.Z."/>
            <person name="Ahmed R."/>
            <person name="Khan M.M."/>
            <person name="Islam R."/>
            <person name="Rashid M.M."/>
            <person name="Khan S.A."/>
            <person name="Rahman M.S."/>
            <person name="Alam M."/>
            <person name="Yahiya A.S."/>
            <person name="Khan M.S."/>
            <person name="Azam M.S."/>
            <person name="Haque T."/>
            <person name="Lashkar M.Z.H."/>
            <person name="Akhand A.I."/>
            <person name="Morshed G."/>
            <person name="Roy S."/>
            <person name="Uddin K.S."/>
            <person name="Rabeya T."/>
            <person name="Hossain A.S."/>
            <person name="Chowdhury A."/>
            <person name="Snigdha A.R."/>
            <person name="Mortoza M.S."/>
            <person name="Matin S.A."/>
            <person name="Hoque S.M.E."/>
            <person name="Islam M.K."/>
            <person name="Roy D.K."/>
            <person name="Haider R."/>
            <person name="Moosa M.M."/>
            <person name="Elias S.M."/>
            <person name="Hasan A.M."/>
            <person name="Jahan S."/>
            <person name="Shafiuddin M."/>
            <person name="Mahmood N."/>
            <person name="Shommy N.S."/>
        </authorList>
    </citation>
    <scope>NUCLEOTIDE SEQUENCE [LARGE SCALE GENOMIC DNA]</scope>
    <source>
        <strain evidence="13">cv. O-4</strain>
    </source>
</reference>
<name>A0A1R3HXD3_9ROSI</name>
<dbReference type="GO" id="GO:0020037">
    <property type="term" value="F:heme binding"/>
    <property type="evidence" value="ECO:0007669"/>
    <property type="project" value="InterPro"/>
</dbReference>
<evidence type="ECO:0000256" key="5">
    <source>
        <dbReference type="ARBA" id="ARBA00022692"/>
    </source>
</evidence>
<dbReference type="GO" id="GO:0005506">
    <property type="term" value="F:iron ion binding"/>
    <property type="evidence" value="ECO:0007669"/>
    <property type="project" value="InterPro"/>
</dbReference>
<keyword evidence="5" id="KW-0812">Transmembrane</keyword>
<dbReference type="OrthoDB" id="2789670at2759"/>
<dbReference type="EMBL" id="AWUE01019237">
    <property type="protein sequence ID" value="OMO74950.1"/>
    <property type="molecule type" value="Genomic_DNA"/>
</dbReference>
<dbReference type="STRING" id="93759.A0A1R3HXD3"/>
<comment type="cofactor">
    <cofactor evidence="1">
        <name>heme</name>
        <dbReference type="ChEBI" id="CHEBI:30413"/>
    </cofactor>
</comment>
<keyword evidence="6" id="KW-0479">Metal-binding</keyword>
<dbReference type="InterPro" id="IPR050651">
    <property type="entry name" value="Plant_Cytochrome_P450_Monoox"/>
</dbReference>
<organism evidence="12 13">
    <name type="scientific">Corchorus olitorius</name>
    <dbReference type="NCBI Taxonomy" id="93759"/>
    <lineage>
        <taxon>Eukaryota</taxon>
        <taxon>Viridiplantae</taxon>
        <taxon>Streptophyta</taxon>
        <taxon>Embryophyta</taxon>
        <taxon>Tracheophyta</taxon>
        <taxon>Spermatophyta</taxon>
        <taxon>Magnoliopsida</taxon>
        <taxon>eudicotyledons</taxon>
        <taxon>Gunneridae</taxon>
        <taxon>Pentapetalae</taxon>
        <taxon>rosids</taxon>
        <taxon>malvids</taxon>
        <taxon>Malvales</taxon>
        <taxon>Malvaceae</taxon>
        <taxon>Grewioideae</taxon>
        <taxon>Apeibeae</taxon>
        <taxon>Corchorus</taxon>
    </lineage>
</organism>
<protein>
    <submittedName>
        <fullName evidence="12">Cytochrome P450</fullName>
    </submittedName>
</protein>
<evidence type="ECO:0000256" key="6">
    <source>
        <dbReference type="ARBA" id="ARBA00022723"/>
    </source>
</evidence>
<comment type="similarity">
    <text evidence="3">Belongs to the cytochrome P450 family.</text>
</comment>
<gene>
    <name evidence="12" type="ORF">COLO4_26409</name>
</gene>
<dbReference type="InterPro" id="IPR001128">
    <property type="entry name" value="Cyt_P450"/>
</dbReference>
<evidence type="ECO:0000256" key="2">
    <source>
        <dbReference type="ARBA" id="ARBA00004370"/>
    </source>
</evidence>
<evidence type="ECO:0000256" key="7">
    <source>
        <dbReference type="ARBA" id="ARBA00022989"/>
    </source>
</evidence>
<dbReference type="Gene3D" id="1.10.630.10">
    <property type="entry name" value="Cytochrome P450"/>
    <property type="match status" value="1"/>
</dbReference>
<evidence type="ECO:0000256" key="9">
    <source>
        <dbReference type="ARBA" id="ARBA00023004"/>
    </source>
</evidence>
<evidence type="ECO:0000256" key="10">
    <source>
        <dbReference type="ARBA" id="ARBA00023033"/>
    </source>
</evidence>
<keyword evidence="10" id="KW-0503">Monooxygenase</keyword>
<evidence type="ECO:0000256" key="4">
    <source>
        <dbReference type="ARBA" id="ARBA00022617"/>
    </source>
</evidence>
<evidence type="ECO:0000256" key="1">
    <source>
        <dbReference type="ARBA" id="ARBA00001971"/>
    </source>
</evidence>
<evidence type="ECO:0000256" key="3">
    <source>
        <dbReference type="ARBA" id="ARBA00010617"/>
    </source>
</evidence>
<comment type="caution">
    <text evidence="12">The sequence shown here is derived from an EMBL/GenBank/DDBJ whole genome shotgun (WGS) entry which is preliminary data.</text>
</comment>
<keyword evidence="4" id="KW-0349">Heme</keyword>
<dbReference type="InterPro" id="IPR036396">
    <property type="entry name" value="Cyt_P450_sf"/>
</dbReference>
<dbReference type="PRINTS" id="PR00463">
    <property type="entry name" value="EP450I"/>
</dbReference>
<dbReference type="GO" id="GO:0016705">
    <property type="term" value="F:oxidoreductase activity, acting on paired donors, with incorporation or reduction of molecular oxygen"/>
    <property type="evidence" value="ECO:0007669"/>
    <property type="project" value="InterPro"/>
</dbReference>
<keyword evidence="8" id="KW-0560">Oxidoreductase</keyword>
<dbReference type="Proteomes" id="UP000187203">
    <property type="component" value="Unassembled WGS sequence"/>
</dbReference>
<keyword evidence="9" id="KW-0408">Iron</keyword>
<dbReference type="PANTHER" id="PTHR47947:SF26">
    <property type="entry name" value="CYTOCHROME P450"/>
    <property type="match status" value="1"/>
</dbReference>
<keyword evidence="13" id="KW-1185">Reference proteome</keyword>
<dbReference type="Pfam" id="PF00067">
    <property type="entry name" value="p450"/>
    <property type="match status" value="1"/>
</dbReference>
<accession>A0A1R3HXD3</accession>
<dbReference type="PANTHER" id="PTHR47947">
    <property type="entry name" value="CYTOCHROME P450 82C3-RELATED"/>
    <property type="match status" value="1"/>
</dbReference>
<evidence type="ECO:0000256" key="8">
    <source>
        <dbReference type="ARBA" id="ARBA00023002"/>
    </source>
</evidence>
<evidence type="ECO:0000313" key="13">
    <source>
        <dbReference type="Proteomes" id="UP000187203"/>
    </source>
</evidence>
<comment type="subcellular location">
    <subcellularLocation>
        <location evidence="2">Membrane</location>
    </subcellularLocation>
</comment>
<dbReference type="GO" id="GO:0004497">
    <property type="term" value="F:monooxygenase activity"/>
    <property type="evidence" value="ECO:0007669"/>
    <property type="project" value="UniProtKB-KW"/>
</dbReference>
<dbReference type="InterPro" id="IPR002401">
    <property type="entry name" value="Cyt_P450_E_grp-I"/>
</dbReference>
<proteinExistence type="inferred from homology"/>
<dbReference type="GO" id="GO:0016020">
    <property type="term" value="C:membrane"/>
    <property type="evidence" value="ECO:0007669"/>
    <property type="project" value="UniProtKB-SubCell"/>
</dbReference>
<dbReference type="AlphaFoldDB" id="A0A1R3HXD3"/>
<evidence type="ECO:0000256" key="11">
    <source>
        <dbReference type="ARBA" id="ARBA00023136"/>
    </source>
</evidence>